<gene>
    <name evidence="2" type="ORF">RSOLAG22IIIB_08195</name>
</gene>
<reference evidence="2 3" key="1">
    <citation type="submission" date="2015-07" db="EMBL/GenBank/DDBJ databases">
        <authorList>
            <person name="Noorani M."/>
        </authorList>
    </citation>
    <scope>NUCLEOTIDE SEQUENCE [LARGE SCALE GENOMIC DNA]</scope>
    <source>
        <strain evidence="2">BBA 69670</strain>
    </source>
</reference>
<feature type="compositionally biased region" description="Basic and acidic residues" evidence="1">
    <location>
        <begin position="77"/>
        <end position="88"/>
    </location>
</feature>
<name>A0A0K6FRT3_9AGAM</name>
<dbReference type="EMBL" id="CYGV01000591">
    <property type="protein sequence ID" value="CUA68941.1"/>
    <property type="molecule type" value="Genomic_DNA"/>
</dbReference>
<organism evidence="2 3">
    <name type="scientific">Rhizoctonia solani</name>
    <dbReference type="NCBI Taxonomy" id="456999"/>
    <lineage>
        <taxon>Eukaryota</taxon>
        <taxon>Fungi</taxon>
        <taxon>Dikarya</taxon>
        <taxon>Basidiomycota</taxon>
        <taxon>Agaricomycotina</taxon>
        <taxon>Agaricomycetes</taxon>
        <taxon>Cantharellales</taxon>
        <taxon>Ceratobasidiaceae</taxon>
        <taxon>Rhizoctonia</taxon>
    </lineage>
</organism>
<protein>
    <submittedName>
        <fullName evidence="2">Uncharacterized protein</fullName>
    </submittedName>
</protein>
<sequence>MSSTHTHGVLQQRKESDTVEDIDLNLRLLWQDPIQLESVVQTGDPHPPAVDHFLQARPKGDQGSFSDSELHPTLAPPKERKNSGPSWKERVPQLQSIFKHREHERHNFAPDHQRSQLRKFHGSASGKCLDGHCMHMDTLEVIVEKHKEQLQQGQALKRELASLRHQLALDDEDEPWVIVKKFGAINKKVDDIAAYFSEILSVSNAVKGLSTLDLLRQLLGLQGYSLRSMAHFAAGDRIDAREFIELGCQSLLNELLFKTVLDRQTFNPEWDAPTNRLFHQMYRKVQEKEDQLHAGRWRATTFKTIPSEASKFCETSAELFRDGVLIPFGRTVYEGDACMQAAHAVFPDIVALLNQAYAWNYDARSAVVTLDFEAIYFAPGDPFDRSYSKLEGPDTETSASERILFTRQLGLVSHKVLKDGKGERVCQTHALVVGNEYFSDK</sequence>
<dbReference type="Proteomes" id="UP000044841">
    <property type="component" value="Unassembled WGS sequence"/>
</dbReference>
<dbReference type="AlphaFoldDB" id="A0A0K6FRT3"/>
<evidence type="ECO:0000313" key="3">
    <source>
        <dbReference type="Proteomes" id="UP000044841"/>
    </source>
</evidence>
<keyword evidence="3" id="KW-1185">Reference proteome</keyword>
<evidence type="ECO:0000256" key="1">
    <source>
        <dbReference type="SAM" id="MobiDB-lite"/>
    </source>
</evidence>
<evidence type="ECO:0000313" key="2">
    <source>
        <dbReference type="EMBL" id="CUA68941.1"/>
    </source>
</evidence>
<proteinExistence type="predicted"/>
<feature type="region of interest" description="Disordered" evidence="1">
    <location>
        <begin position="40"/>
        <end position="88"/>
    </location>
</feature>
<accession>A0A0K6FRT3</accession>